<evidence type="ECO:0000256" key="10">
    <source>
        <dbReference type="ARBA" id="ARBA00022837"/>
    </source>
</evidence>
<evidence type="ECO:0000256" key="6">
    <source>
        <dbReference type="ARBA" id="ARBA00022630"/>
    </source>
</evidence>
<protein>
    <recommendedName>
        <fullName evidence="5 14">Glycerol-3-phosphate dehydrogenase</fullName>
        <ecNumber evidence="5 14">1.1.5.3</ecNumber>
    </recommendedName>
</protein>
<evidence type="ECO:0000256" key="2">
    <source>
        <dbReference type="ARBA" id="ARBA00004173"/>
    </source>
</evidence>
<evidence type="ECO:0000259" key="16">
    <source>
        <dbReference type="PROSITE" id="PS50222"/>
    </source>
</evidence>
<dbReference type="InterPro" id="IPR038299">
    <property type="entry name" value="DAO_C_sf"/>
</dbReference>
<comment type="cofactor">
    <cofactor evidence="1 14">
        <name>FAD</name>
        <dbReference type="ChEBI" id="CHEBI:57692"/>
    </cofactor>
</comment>
<dbReference type="InterPro" id="IPR031656">
    <property type="entry name" value="DAO_C"/>
</dbReference>
<keyword evidence="10" id="KW-0106">Calcium</keyword>
<dbReference type="InterPro" id="IPR006076">
    <property type="entry name" value="FAD-dep_OxRdtase"/>
</dbReference>
<evidence type="ECO:0000256" key="11">
    <source>
        <dbReference type="ARBA" id="ARBA00022946"/>
    </source>
</evidence>
<gene>
    <name evidence="17" type="ORF">SEV965_LOCUS5786</name>
</gene>
<dbReference type="Pfam" id="PF13499">
    <property type="entry name" value="EF-hand_7"/>
    <property type="match status" value="1"/>
</dbReference>
<evidence type="ECO:0000256" key="7">
    <source>
        <dbReference type="ARBA" id="ARBA00022723"/>
    </source>
</evidence>
<dbReference type="Pfam" id="PF01266">
    <property type="entry name" value="DAO"/>
    <property type="match status" value="1"/>
</dbReference>
<reference evidence="17" key="1">
    <citation type="submission" date="2021-02" db="EMBL/GenBank/DDBJ databases">
        <authorList>
            <person name="Nowell W R."/>
        </authorList>
    </citation>
    <scope>NUCLEOTIDE SEQUENCE</scope>
</reference>
<keyword evidence="13" id="KW-0496">Mitochondrion</keyword>
<dbReference type="Proteomes" id="UP000663889">
    <property type="component" value="Unassembled WGS sequence"/>
</dbReference>
<feature type="region of interest" description="Disordered" evidence="15">
    <location>
        <begin position="1"/>
        <end position="32"/>
    </location>
</feature>
<dbReference type="Gene3D" id="1.10.238.10">
    <property type="entry name" value="EF-hand"/>
    <property type="match status" value="1"/>
</dbReference>
<evidence type="ECO:0000256" key="5">
    <source>
        <dbReference type="ARBA" id="ARBA00013029"/>
    </source>
</evidence>
<keyword evidence="8" id="KW-0677">Repeat</keyword>
<evidence type="ECO:0000313" key="18">
    <source>
        <dbReference type="Proteomes" id="UP000663889"/>
    </source>
</evidence>
<comment type="subcellular location">
    <subcellularLocation>
        <location evidence="2">Mitochondrion</location>
    </subcellularLocation>
</comment>
<dbReference type="InterPro" id="IPR036188">
    <property type="entry name" value="FAD/NAD-bd_sf"/>
</dbReference>
<keyword evidence="7" id="KW-0479">Metal-binding</keyword>
<evidence type="ECO:0000256" key="14">
    <source>
        <dbReference type="RuleBase" id="RU361217"/>
    </source>
</evidence>
<dbReference type="EC" id="1.1.5.3" evidence="5 14"/>
<evidence type="ECO:0000256" key="13">
    <source>
        <dbReference type="ARBA" id="ARBA00023128"/>
    </source>
</evidence>
<evidence type="ECO:0000256" key="15">
    <source>
        <dbReference type="SAM" id="MobiDB-lite"/>
    </source>
</evidence>
<dbReference type="PRINTS" id="PR01001">
    <property type="entry name" value="FADG3PDH"/>
</dbReference>
<dbReference type="GO" id="GO:0005739">
    <property type="term" value="C:mitochondrion"/>
    <property type="evidence" value="ECO:0007669"/>
    <property type="project" value="UniProtKB-SubCell"/>
</dbReference>
<evidence type="ECO:0000256" key="9">
    <source>
        <dbReference type="ARBA" id="ARBA00022827"/>
    </source>
</evidence>
<dbReference type="PROSITE" id="PS00018">
    <property type="entry name" value="EF_HAND_1"/>
    <property type="match status" value="1"/>
</dbReference>
<dbReference type="PANTHER" id="PTHR11985">
    <property type="entry name" value="GLYCEROL-3-PHOSPHATE DEHYDROGENASE"/>
    <property type="match status" value="1"/>
</dbReference>
<dbReference type="SUPFAM" id="SSF51905">
    <property type="entry name" value="FAD/NAD(P)-binding domain"/>
    <property type="match status" value="1"/>
</dbReference>
<dbReference type="AlphaFoldDB" id="A0A813ZSX1"/>
<feature type="domain" description="EF-hand" evidence="16">
    <location>
        <begin position="856"/>
        <end position="891"/>
    </location>
</feature>
<dbReference type="FunFam" id="1.10.8.870:FF:000001">
    <property type="entry name" value="Glycerol-3-phosphate dehydrogenase"/>
    <property type="match status" value="1"/>
</dbReference>
<evidence type="ECO:0000256" key="8">
    <source>
        <dbReference type="ARBA" id="ARBA00022737"/>
    </source>
</evidence>
<dbReference type="Pfam" id="PF16901">
    <property type="entry name" value="DAO_C"/>
    <property type="match status" value="1"/>
</dbReference>
<comment type="catalytic activity">
    <reaction evidence="14">
        <text>a quinone + sn-glycerol 3-phosphate = dihydroxyacetone phosphate + a quinol</text>
        <dbReference type="Rhea" id="RHEA:18977"/>
        <dbReference type="ChEBI" id="CHEBI:24646"/>
        <dbReference type="ChEBI" id="CHEBI:57597"/>
        <dbReference type="ChEBI" id="CHEBI:57642"/>
        <dbReference type="ChEBI" id="CHEBI:132124"/>
        <dbReference type="EC" id="1.1.5.3"/>
    </reaction>
</comment>
<dbReference type="EMBL" id="CAJNOU010000180">
    <property type="protein sequence ID" value="CAF0903991.1"/>
    <property type="molecule type" value="Genomic_DNA"/>
</dbReference>
<dbReference type="GO" id="GO:0004368">
    <property type="term" value="F:glycerol-3-phosphate dehydrogenase (quinone) activity"/>
    <property type="evidence" value="ECO:0007669"/>
    <property type="project" value="UniProtKB-EC"/>
</dbReference>
<evidence type="ECO:0000256" key="12">
    <source>
        <dbReference type="ARBA" id="ARBA00023002"/>
    </source>
</evidence>
<evidence type="ECO:0000313" key="17">
    <source>
        <dbReference type="EMBL" id="CAF0903991.1"/>
    </source>
</evidence>
<dbReference type="PROSITE" id="PS50222">
    <property type="entry name" value="EF_HAND_2"/>
    <property type="match status" value="2"/>
</dbReference>
<dbReference type="PROSITE" id="PS00977">
    <property type="entry name" value="FAD_G3PDH_1"/>
    <property type="match status" value="1"/>
</dbReference>
<dbReference type="SUPFAM" id="SSF54373">
    <property type="entry name" value="FAD-linked reductases, C-terminal domain"/>
    <property type="match status" value="1"/>
</dbReference>
<dbReference type="PROSITE" id="PS00978">
    <property type="entry name" value="FAD_G3PDH_2"/>
    <property type="match status" value="1"/>
</dbReference>
<comment type="caution">
    <text evidence="17">The sequence shown here is derived from an EMBL/GenBank/DDBJ whole genome shotgun (WGS) entry which is preliminary data.</text>
</comment>
<dbReference type="InterPro" id="IPR011992">
    <property type="entry name" value="EF-hand-dom_pair"/>
</dbReference>
<accession>A0A813ZSX1</accession>
<dbReference type="SMART" id="SM00054">
    <property type="entry name" value="EFh"/>
    <property type="match status" value="2"/>
</dbReference>
<sequence length="957" mass="109235">MTQQKIDDLFSLSSSSSTRSSKRSRINQIIPRNNRDEFDDLFETNTPTKRRCTNNNNKQLTDVFDFNEPSTSTSSTIKKNDNKNLIESRKIKRNIIDVDNENKAIDELFNNDTRKKIRRQIKHEESTDLLDMFKTKTTTNISQTISSNIDDFKIPIHSKNLITQKKKIKMFFDDSDLISLREQVKQQNDIKDYVQVKPVLVTGGEWLSKETETKVLFKFLFFNIHMNMFRSFNRRFIQHGLLFCTSALGTGYIGQYILKKNKLNAASPTLHKPEIWLDDFPTREVQIAKMSKEFEYDIVVIGGGATGCGVAVDAASRGLKVALVEKFDFGSGTSSRSTKLIHGGVRYLQKAIMHLDREQYHMVKEALYERGNLLKIAPHLSYPLPIMLPVYKWYLLPYYYAGIKAYDFVSGRQLLRWSYVISKTKALELFPMLKKEKLVGAIVYYDGQHNDARMNISLAFTAARMGANIANHCAAIEFLHEDIKVDNIYGQPETKKIIRGVKCFDRYENKVFTIRTKCVVNATGPYTDTVRQLDDPSLPQICQPSAGVHIVLPDYYSPQDMGLLDPNTSDGRVIFFLPWQKHTMAGTTDTPCEITDYPSPSTEDVDFILGEVRHYLSSDVQVRHGDVLSAWAGIRPLVLNPNKKDTQSIARNHIIHVSDSGLVTIGGGKWTTYRQMAEETVDRCIETSNLKPKNDCVTKGLVLNGGEKWTPTSYIRLVQDYGLDTEVAIHLSNTYGDQASKVADLSSLTGKRWPVVGRRLHEEFPYIEAEISYAIKEYARTAVDILARRTRLSFLNVIAADEALPGIIQVMAKELKWNEKKQKEEIDRAKNFLLHEMGLNLKRDMHRDVPINFTRDEMSYYLKYFRQIDVKNKGFVTMTDLKRHLQTLNTDISDDEFRILIGEIDQNQNGIIETEEFLQLMSAIKSGSLSTSHFAKAARLDKIKKTNPSPERSGGGI</sequence>
<evidence type="ECO:0000256" key="3">
    <source>
        <dbReference type="ARBA" id="ARBA00004745"/>
    </source>
</evidence>
<dbReference type="Gene3D" id="3.30.9.10">
    <property type="entry name" value="D-Amino Acid Oxidase, subunit A, domain 2"/>
    <property type="match status" value="1"/>
</dbReference>
<proteinExistence type="inferred from homology"/>
<dbReference type="Gene3D" id="1.10.8.870">
    <property type="entry name" value="Alpha-glycerophosphate oxidase, cap domain"/>
    <property type="match status" value="1"/>
</dbReference>
<dbReference type="CDD" id="cd00051">
    <property type="entry name" value="EFh"/>
    <property type="match status" value="1"/>
</dbReference>
<dbReference type="InterPro" id="IPR018247">
    <property type="entry name" value="EF_Hand_1_Ca_BS"/>
</dbReference>
<keyword evidence="6 14" id="KW-0285">Flavoprotein</keyword>
<keyword evidence="9" id="KW-0274">FAD</keyword>
<dbReference type="Gene3D" id="3.50.50.60">
    <property type="entry name" value="FAD/NAD(P)-binding domain"/>
    <property type="match status" value="1"/>
</dbReference>
<evidence type="ECO:0000256" key="1">
    <source>
        <dbReference type="ARBA" id="ARBA00001974"/>
    </source>
</evidence>
<dbReference type="GO" id="GO:0006072">
    <property type="term" value="P:glycerol-3-phosphate metabolic process"/>
    <property type="evidence" value="ECO:0007669"/>
    <property type="project" value="UniProtKB-UniRule"/>
</dbReference>
<keyword evidence="12 14" id="KW-0560">Oxidoreductase</keyword>
<organism evidence="17 18">
    <name type="scientific">Rotaria sordida</name>
    <dbReference type="NCBI Taxonomy" id="392033"/>
    <lineage>
        <taxon>Eukaryota</taxon>
        <taxon>Metazoa</taxon>
        <taxon>Spiralia</taxon>
        <taxon>Gnathifera</taxon>
        <taxon>Rotifera</taxon>
        <taxon>Eurotatoria</taxon>
        <taxon>Bdelloidea</taxon>
        <taxon>Philodinida</taxon>
        <taxon>Philodinidae</taxon>
        <taxon>Rotaria</taxon>
    </lineage>
</organism>
<feature type="domain" description="EF-hand" evidence="16">
    <location>
        <begin position="892"/>
        <end position="927"/>
    </location>
</feature>
<dbReference type="InterPro" id="IPR000447">
    <property type="entry name" value="G3P_DH_FAD-dep"/>
</dbReference>
<dbReference type="InterPro" id="IPR002048">
    <property type="entry name" value="EF_hand_dom"/>
</dbReference>
<comment type="pathway">
    <text evidence="3">Polyol metabolism; glycerol degradation.</text>
</comment>
<comment type="similarity">
    <text evidence="4 14">Belongs to the FAD-dependent glycerol-3-phosphate dehydrogenase family.</text>
</comment>
<dbReference type="SUPFAM" id="SSF47473">
    <property type="entry name" value="EF-hand"/>
    <property type="match status" value="1"/>
</dbReference>
<dbReference type="FunFam" id="3.30.9.10:FF:000001">
    <property type="entry name" value="Glycerol-3-phosphate dehydrogenase"/>
    <property type="match status" value="1"/>
</dbReference>
<name>A0A813ZSX1_9BILA</name>
<dbReference type="GO" id="GO:0005509">
    <property type="term" value="F:calcium ion binding"/>
    <property type="evidence" value="ECO:0007669"/>
    <property type="project" value="InterPro"/>
</dbReference>
<evidence type="ECO:0000256" key="4">
    <source>
        <dbReference type="ARBA" id="ARBA00007330"/>
    </source>
</evidence>
<dbReference type="PANTHER" id="PTHR11985:SF15">
    <property type="entry name" value="GLYCEROL-3-PHOSPHATE DEHYDROGENASE, MITOCHONDRIAL"/>
    <property type="match status" value="1"/>
</dbReference>
<keyword evidence="11" id="KW-0809">Transit peptide</keyword>